<dbReference type="eggNOG" id="KOG2335">
    <property type="taxonomic scope" value="Eukaryota"/>
</dbReference>
<dbReference type="InterPro" id="IPR013785">
    <property type="entry name" value="Aldolase_TIM"/>
</dbReference>
<evidence type="ECO:0000256" key="19">
    <source>
        <dbReference type="SAM" id="MobiDB-lite"/>
    </source>
</evidence>
<evidence type="ECO:0000256" key="1">
    <source>
        <dbReference type="ARBA" id="ARBA00001917"/>
    </source>
</evidence>
<evidence type="ECO:0000256" key="12">
    <source>
        <dbReference type="ARBA" id="ARBA00051779"/>
    </source>
</evidence>
<dbReference type="Pfam" id="PF01207">
    <property type="entry name" value="Dus"/>
    <property type="match status" value="1"/>
</dbReference>
<dbReference type="OMA" id="RYETHIT"/>
<keyword evidence="7" id="KW-0560">Oxidoreductase</keyword>
<dbReference type="Gene3D" id="3.20.20.70">
    <property type="entry name" value="Aldolase class I"/>
    <property type="match status" value="1"/>
</dbReference>
<dbReference type="EMBL" id="GG745367">
    <property type="protein sequence ID" value="KNE70650.1"/>
    <property type="molecule type" value="Genomic_DNA"/>
</dbReference>
<dbReference type="PROSITE" id="PS01136">
    <property type="entry name" value="UPF0034"/>
    <property type="match status" value="1"/>
</dbReference>
<reference evidence="21 22" key="1">
    <citation type="submission" date="2009-11" db="EMBL/GenBank/DDBJ databases">
        <title>Annotation of Allomyces macrogynus ATCC 38327.</title>
        <authorList>
            <consortium name="The Broad Institute Genome Sequencing Platform"/>
            <person name="Russ C."/>
            <person name="Cuomo C."/>
            <person name="Burger G."/>
            <person name="Gray M.W."/>
            <person name="Holland P.W.H."/>
            <person name="King N."/>
            <person name="Lang F.B.F."/>
            <person name="Roger A.J."/>
            <person name="Ruiz-Trillo I."/>
            <person name="Young S.K."/>
            <person name="Zeng Q."/>
            <person name="Gargeya S."/>
            <person name="Fitzgerald M."/>
            <person name="Haas B."/>
            <person name="Abouelleil A."/>
            <person name="Alvarado L."/>
            <person name="Arachchi H.M."/>
            <person name="Berlin A."/>
            <person name="Chapman S.B."/>
            <person name="Gearin G."/>
            <person name="Goldberg J."/>
            <person name="Griggs A."/>
            <person name="Gujja S."/>
            <person name="Hansen M."/>
            <person name="Heiman D."/>
            <person name="Howarth C."/>
            <person name="Larimer J."/>
            <person name="Lui A."/>
            <person name="MacDonald P.J.P."/>
            <person name="McCowen C."/>
            <person name="Montmayeur A."/>
            <person name="Murphy C."/>
            <person name="Neiman D."/>
            <person name="Pearson M."/>
            <person name="Priest M."/>
            <person name="Roberts A."/>
            <person name="Saif S."/>
            <person name="Shea T."/>
            <person name="Sisk P."/>
            <person name="Stolte C."/>
            <person name="Sykes S."/>
            <person name="Wortman J."/>
            <person name="Nusbaum C."/>
            <person name="Birren B."/>
        </authorList>
    </citation>
    <scope>NUCLEOTIDE SEQUENCE [LARGE SCALE GENOMIC DNA]</scope>
    <source>
        <strain evidence="21 22">ATCC 38327</strain>
    </source>
</reference>
<dbReference type="STRING" id="578462.A0A0L0T7D6"/>
<dbReference type="InterPro" id="IPR018517">
    <property type="entry name" value="tRNA_hU_synthase_CS"/>
</dbReference>
<dbReference type="GO" id="GO:0050660">
    <property type="term" value="F:flavin adenine dinucleotide binding"/>
    <property type="evidence" value="ECO:0007669"/>
    <property type="project" value="InterPro"/>
</dbReference>
<dbReference type="VEuPathDB" id="FungiDB:AMAG_15407"/>
<dbReference type="AlphaFoldDB" id="A0A0L0T7D6"/>
<comment type="similarity">
    <text evidence="15">Belongs to the Dus family. Dus4 subfamily.</text>
</comment>
<evidence type="ECO:0000256" key="4">
    <source>
        <dbReference type="ARBA" id="ARBA00022664"/>
    </source>
</evidence>
<evidence type="ECO:0000313" key="21">
    <source>
        <dbReference type="EMBL" id="KNE70650.1"/>
    </source>
</evidence>
<evidence type="ECO:0000256" key="11">
    <source>
        <dbReference type="ARBA" id="ARBA00050434"/>
    </source>
</evidence>
<comment type="catalytic activity">
    <reaction evidence="13">
        <text>5,6-dihydrouridine(20b) in tRNA + NAD(+) = uridine(20b) in tRNA + NADH + H(+)</text>
        <dbReference type="Rhea" id="RHEA:53352"/>
        <dbReference type="Rhea" id="RHEA-COMP:13537"/>
        <dbReference type="Rhea" id="RHEA-COMP:13538"/>
        <dbReference type="ChEBI" id="CHEBI:15378"/>
        <dbReference type="ChEBI" id="CHEBI:57540"/>
        <dbReference type="ChEBI" id="CHEBI:57945"/>
        <dbReference type="ChEBI" id="CHEBI:65315"/>
        <dbReference type="ChEBI" id="CHEBI:74443"/>
        <dbReference type="EC" id="1.3.1.90"/>
    </reaction>
    <physiologicalReaction direction="right-to-left" evidence="13">
        <dbReference type="Rhea" id="RHEA:53354"/>
    </physiologicalReaction>
</comment>
<dbReference type="PANTHER" id="PTHR11082">
    <property type="entry name" value="TRNA-DIHYDROURIDINE SYNTHASE"/>
    <property type="match status" value="1"/>
</dbReference>
<feature type="domain" description="DUS-like FMN-binding" evidence="20">
    <location>
        <begin position="59"/>
        <end position="311"/>
    </location>
</feature>
<evidence type="ECO:0000256" key="10">
    <source>
        <dbReference type="ARBA" id="ARBA00049447"/>
    </source>
</evidence>
<dbReference type="CDD" id="cd02801">
    <property type="entry name" value="DUS_like_FMN"/>
    <property type="match status" value="1"/>
</dbReference>
<evidence type="ECO:0000256" key="2">
    <source>
        <dbReference type="ARBA" id="ARBA00022630"/>
    </source>
</evidence>
<organism evidence="21 22">
    <name type="scientific">Allomyces macrogynus (strain ATCC 38327)</name>
    <name type="common">Allomyces javanicus var. macrogynus</name>
    <dbReference type="NCBI Taxonomy" id="578462"/>
    <lineage>
        <taxon>Eukaryota</taxon>
        <taxon>Fungi</taxon>
        <taxon>Fungi incertae sedis</taxon>
        <taxon>Blastocladiomycota</taxon>
        <taxon>Blastocladiomycetes</taxon>
        <taxon>Blastocladiales</taxon>
        <taxon>Blastocladiaceae</taxon>
        <taxon>Allomyces</taxon>
    </lineage>
</organism>
<keyword evidence="5" id="KW-0819">tRNA processing</keyword>
<evidence type="ECO:0000256" key="5">
    <source>
        <dbReference type="ARBA" id="ARBA00022694"/>
    </source>
</evidence>
<dbReference type="SUPFAM" id="SSF51395">
    <property type="entry name" value="FMN-linked oxidoreductases"/>
    <property type="match status" value="1"/>
</dbReference>
<dbReference type="EC" id="1.3.1.90" evidence="16"/>
<protein>
    <recommendedName>
        <fullName evidence="17">tRNA-dihydrouridine(20a/20b) synthase [NAD(P)+]</fullName>
        <ecNumber evidence="16">1.3.1.90</ecNumber>
    </recommendedName>
    <alternativeName>
        <fullName evidence="18">tRNA-dihydrouridine synthase 4</fullName>
    </alternativeName>
</protein>
<keyword evidence="6" id="KW-0521">NADP</keyword>
<evidence type="ECO:0000256" key="8">
    <source>
        <dbReference type="ARBA" id="ARBA00023027"/>
    </source>
</evidence>
<dbReference type="OrthoDB" id="9977870at2759"/>
<evidence type="ECO:0000256" key="13">
    <source>
        <dbReference type="ARBA" id="ARBA00051932"/>
    </source>
</evidence>
<keyword evidence="8" id="KW-0520">NAD</keyword>
<dbReference type="GO" id="GO:0102267">
    <property type="term" value="F:tRNA-dihydrouridine20b synthase activity"/>
    <property type="evidence" value="ECO:0007669"/>
    <property type="project" value="UniProtKB-ARBA"/>
</dbReference>
<dbReference type="FunFam" id="3.20.20.70:FF:000159">
    <property type="entry name" value="tRNA-dihydrouridine synthase 4"/>
    <property type="match status" value="1"/>
</dbReference>
<dbReference type="GO" id="GO:0102266">
    <property type="term" value="F:tRNA-dihydrouridine20a synthase activity"/>
    <property type="evidence" value="ECO:0007669"/>
    <property type="project" value="UniProtKB-EC"/>
</dbReference>
<name>A0A0L0T7D6_ALLM3</name>
<evidence type="ECO:0000313" key="22">
    <source>
        <dbReference type="Proteomes" id="UP000054350"/>
    </source>
</evidence>
<feature type="region of interest" description="Disordered" evidence="19">
    <location>
        <begin position="1"/>
        <end position="24"/>
    </location>
</feature>
<comment type="cofactor">
    <cofactor evidence="1">
        <name>FMN</name>
        <dbReference type="ChEBI" id="CHEBI:58210"/>
    </cofactor>
</comment>
<dbReference type="PANTHER" id="PTHR11082:SF31">
    <property type="entry name" value="TRNA-DIHYDROURIDINE(20A_20B) SYNTHASE [NAD(P)+]-LIKE"/>
    <property type="match status" value="1"/>
</dbReference>
<evidence type="ECO:0000256" key="16">
    <source>
        <dbReference type="ARBA" id="ARBA00066483"/>
    </source>
</evidence>
<dbReference type="InterPro" id="IPR035587">
    <property type="entry name" value="DUS-like_FMN-bd"/>
</dbReference>
<evidence type="ECO:0000256" key="9">
    <source>
        <dbReference type="ARBA" id="ARBA00048342"/>
    </source>
</evidence>
<dbReference type="Proteomes" id="UP000054350">
    <property type="component" value="Unassembled WGS sequence"/>
</dbReference>
<evidence type="ECO:0000256" key="7">
    <source>
        <dbReference type="ARBA" id="ARBA00023002"/>
    </source>
</evidence>
<proteinExistence type="inferred from homology"/>
<comment type="catalytic activity">
    <reaction evidence="12">
        <text>5,6-dihydrouridine(20a) in tRNA + NAD(+) = uridine(20a) in tRNA + NADH + H(+)</text>
        <dbReference type="Rhea" id="RHEA:53348"/>
        <dbReference type="Rhea" id="RHEA-COMP:13535"/>
        <dbReference type="Rhea" id="RHEA-COMP:13536"/>
        <dbReference type="ChEBI" id="CHEBI:15378"/>
        <dbReference type="ChEBI" id="CHEBI:57540"/>
        <dbReference type="ChEBI" id="CHEBI:57945"/>
        <dbReference type="ChEBI" id="CHEBI:65315"/>
        <dbReference type="ChEBI" id="CHEBI:74443"/>
        <dbReference type="EC" id="1.3.1.90"/>
    </reaction>
    <physiologicalReaction direction="right-to-left" evidence="12">
        <dbReference type="Rhea" id="RHEA:53350"/>
    </physiologicalReaction>
</comment>
<comment type="catalytic activity">
    <reaction evidence="11">
        <text>5,6-dihydrouridine(20b) in tRNA + NADP(+) = uridine(20b) in tRNA + NADPH + H(+)</text>
        <dbReference type="Rhea" id="RHEA:53356"/>
        <dbReference type="Rhea" id="RHEA-COMP:13537"/>
        <dbReference type="Rhea" id="RHEA-COMP:13538"/>
        <dbReference type="ChEBI" id="CHEBI:15378"/>
        <dbReference type="ChEBI" id="CHEBI:57783"/>
        <dbReference type="ChEBI" id="CHEBI:58349"/>
        <dbReference type="ChEBI" id="CHEBI:65315"/>
        <dbReference type="ChEBI" id="CHEBI:74443"/>
        <dbReference type="EC" id="1.3.1.90"/>
    </reaction>
    <physiologicalReaction direction="right-to-left" evidence="11">
        <dbReference type="Rhea" id="RHEA:53358"/>
    </physiologicalReaction>
</comment>
<keyword evidence="4" id="KW-0507">mRNA processing</keyword>
<evidence type="ECO:0000256" key="17">
    <source>
        <dbReference type="ARBA" id="ARBA00071722"/>
    </source>
</evidence>
<comment type="catalytic activity">
    <reaction evidence="9">
        <text>a 5,6-dihydrouridine in mRNA + NAD(+) = a uridine in mRNA + NADH + H(+)</text>
        <dbReference type="Rhea" id="RHEA:69851"/>
        <dbReference type="Rhea" id="RHEA-COMP:14658"/>
        <dbReference type="Rhea" id="RHEA-COMP:17789"/>
        <dbReference type="ChEBI" id="CHEBI:15378"/>
        <dbReference type="ChEBI" id="CHEBI:57540"/>
        <dbReference type="ChEBI" id="CHEBI:57945"/>
        <dbReference type="ChEBI" id="CHEBI:65315"/>
        <dbReference type="ChEBI" id="CHEBI:74443"/>
    </reaction>
    <physiologicalReaction direction="right-to-left" evidence="9">
        <dbReference type="Rhea" id="RHEA:69853"/>
    </physiologicalReaction>
</comment>
<comment type="catalytic activity">
    <reaction evidence="10">
        <text>a 5,6-dihydrouridine in mRNA + NADP(+) = a uridine in mRNA + NADPH + H(+)</text>
        <dbReference type="Rhea" id="RHEA:69855"/>
        <dbReference type="Rhea" id="RHEA-COMP:14658"/>
        <dbReference type="Rhea" id="RHEA-COMP:17789"/>
        <dbReference type="ChEBI" id="CHEBI:15378"/>
        <dbReference type="ChEBI" id="CHEBI:57783"/>
        <dbReference type="ChEBI" id="CHEBI:58349"/>
        <dbReference type="ChEBI" id="CHEBI:65315"/>
        <dbReference type="ChEBI" id="CHEBI:74443"/>
    </reaction>
    <physiologicalReaction direction="right-to-left" evidence="10">
        <dbReference type="Rhea" id="RHEA:69857"/>
    </physiologicalReaction>
</comment>
<evidence type="ECO:0000256" key="15">
    <source>
        <dbReference type="ARBA" id="ARBA00060741"/>
    </source>
</evidence>
<evidence type="ECO:0000256" key="14">
    <source>
        <dbReference type="ARBA" id="ARBA00052996"/>
    </source>
</evidence>
<reference evidence="22" key="2">
    <citation type="submission" date="2009-11" db="EMBL/GenBank/DDBJ databases">
        <title>The Genome Sequence of Allomyces macrogynus strain ATCC 38327.</title>
        <authorList>
            <consortium name="The Broad Institute Genome Sequencing Platform"/>
            <person name="Russ C."/>
            <person name="Cuomo C."/>
            <person name="Shea T."/>
            <person name="Young S.K."/>
            <person name="Zeng Q."/>
            <person name="Koehrsen M."/>
            <person name="Haas B."/>
            <person name="Borodovsky M."/>
            <person name="Guigo R."/>
            <person name="Alvarado L."/>
            <person name="Berlin A."/>
            <person name="Borenstein D."/>
            <person name="Chen Z."/>
            <person name="Engels R."/>
            <person name="Freedman E."/>
            <person name="Gellesch M."/>
            <person name="Goldberg J."/>
            <person name="Griggs A."/>
            <person name="Gujja S."/>
            <person name="Heiman D."/>
            <person name="Hepburn T."/>
            <person name="Howarth C."/>
            <person name="Jen D."/>
            <person name="Larson L."/>
            <person name="Lewis B."/>
            <person name="Mehta T."/>
            <person name="Park D."/>
            <person name="Pearson M."/>
            <person name="Roberts A."/>
            <person name="Saif S."/>
            <person name="Shenoy N."/>
            <person name="Sisk P."/>
            <person name="Stolte C."/>
            <person name="Sykes S."/>
            <person name="Walk T."/>
            <person name="White J."/>
            <person name="Yandava C."/>
            <person name="Burger G."/>
            <person name="Gray M.W."/>
            <person name="Holland P.W.H."/>
            <person name="King N."/>
            <person name="Lang F.B.F."/>
            <person name="Roger A.J."/>
            <person name="Ruiz-Trillo I."/>
            <person name="Lander E."/>
            <person name="Nusbaum C."/>
        </authorList>
    </citation>
    <scope>NUCLEOTIDE SEQUENCE [LARGE SCALE GENOMIC DNA]</scope>
    <source>
        <strain evidence="22">ATCC 38327</strain>
    </source>
</reference>
<feature type="compositionally biased region" description="Low complexity" evidence="19">
    <location>
        <begin position="1"/>
        <end position="23"/>
    </location>
</feature>
<keyword evidence="2" id="KW-0285">Flavoprotein</keyword>
<evidence type="ECO:0000256" key="6">
    <source>
        <dbReference type="ARBA" id="ARBA00022857"/>
    </source>
</evidence>
<sequence length="355" mass="38904">MAISTTPPSTADPAAADPPSYTPRGERFLSLFTLPPHPQSRPLYPSDAPAPPPPYITVCAPMVRYSKLAFRHVVRHFGVDVAYTPMILADVFKNSPFARDTEFTTAPNDTPVVLQLAASNAEDFAAAAVMAAPYVDAVDLNCGCPQKWAFKERIGSYLMEHPEKVADMVAMARRRVPELVIAVKIRVHDDAATRTVEMARRLENMGAGVLAVHGRTRHQKSTEAVNVDAIRLVKENVRVPVIANGNVFTRADADALALATRADGIMAARGLLANPALFAGYDSTPIAAAKAYFDYAVKCGTHAYVIHHHLMYCLEAHLSVWQRKRFNVCTSVAAMADYFRSWDAWNDEECNGLAH</sequence>
<evidence type="ECO:0000256" key="18">
    <source>
        <dbReference type="ARBA" id="ARBA00078338"/>
    </source>
</evidence>
<keyword evidence="22" id="KW-1185">Reference proteome</keyword>
<dbReference type="GO" id="GO:0006397">
    <property type="term" value="P:mRNA processing"/>
    <property type="evidence" value="ECO:0007669"/>
    <property type="project" value="UniProtKB-KW"/>
</dbReference>
<keyword evidence="3" id="KW-0288">FMN</keyword>
<gene>
    <name evidence="21" type="ORF">AMAG_15407</name>
</gene>
<comment type="catalytic activity">
    <reaction evidence="14">
        <text>5,6-dihydrouridine(20a) in tRNA + NADP(+) = uridine(20a) in tRNA + NADPH + H(+)</text>
        <dbReference type="Rhea" id="RHEA:53344"/>
        <dbReference type="Rhea" id="RHEA-COMP:13535"/>
        <dbReference type="Rhea" id="RHEA-COMP:13536"/>
        <dbReference type="ChEBI" id="CHEBI:15378"/>
        <dbReference type="ChEBI" id="CHEBI:57783"/>
        <dbReference type="ChEBI" id="CHEBI:58349"/>
        <dbReference type="ChEBI" id="CHEBI:65315"/>
        <dbReference type="ChEBI" id="CHEBI:74443"/>
        <dbReference type="EC" id="1.3.1.90"/>
    </reaction>
    <physiologicalReaction direction="right-to-left" evidence="14">
        <dbReference type="Rhea" id="RHEA:53346"/>
    </physiologicalReaction>
</comment>
<accession>A0A0L0T7D6</accession>
<evidence type="ECO:0000259" key="20">
    <source>
        <dbReference type="Pfam" id="PF01207"/>
    </source>
</evidence>
<evidence type="ECO:0000256" key="3">
    <source>
        <dbReference type="ARBA" id="ARBA00022643"/>
    </source>
</evidence>